<keyword evidence="5" id="KW-0732">Signal</keyword>
<evidence type="ECO:0000256" key="4">
    <source>
        <dbReference type="SAM" id="MobiDB-lite"/>
    </source>
</evidence>
<proteinExistence type="inferred from homology"/>
<keyword evidence="3" id="KW-0443">Lipid metabolism</keyword>
<protein>
    <submittedName>
        <fullName evidence="6">GDSL-like Lipase/Acylhydrolase family protein, expressed</fullName>
    </submittedName>
</protein>
<dbReference type="PANTHER" id="PTHR45648:SF23">
    <property type="entry name" value="GDSL-LIKE LIPASE_ACYLHYDROLASE FAMILY PROTEIN, EXPRESSED"/>
    <property type="match status" value="1"/>
</dbReference>
<reference evidence="6" key="2">
    <citation type="submission" date="2005-04" db="EMBL/GenBank/DDBJ databases">
        <authorList>
            <person name="Buell C.R."/>
            <person name="Wing R.A."/>
            <person name="McCombie W.A."/>
            <person name="Ouyang S."/>
        </authorList>
    </citation>
    <scope>NUCLEOTIDE SEQUENCE</scope>
</reference>
<feature type="compositionally biased region" description="Low complexity" evidence="4">
    <location>
        <begin position="343"/>
        <end position="361"/>
    </location>
</feature>
<keyword evidence="3" id="KW-0442">Lipid degradation</keyword>
<dbReference type="PANTHER" id="PTHR45648">
    <property type="entry name" value="GDSL LIPASE/ACYLHYDROLASE FAMILY PROTEIN (AFU_ORTHOLOGUE AFUA_4G14700)"/>
    <property type="match status" value="1"/>
</dbReference>
<name>Q2QNG3_ORYSJ</name>
<evidence type="ECO:0000256" key="3">
    <source>
        <dbReference type="ARBA" id="ARBA00022963"/>
    </source>
</evidence>
<evidence type="ECO:0000256" key="5">
    <source>
        <dbReference type="SAM" id="SignalP"/>
    </source>
</evidence>
<evidence type="ECO:0000313" key="6">
    <source>
        <dbReference type="EMBL" id="ABA99588.1"/>
    </source>
</evidence>
<feature type="compositionally biased region" description="Low complexity" evidence="4">
    <location>
        <begin position="379"/>
        <end position="393"/>
    </location>
</feature>
<dbReference type="GO" id="GO:0016042">
    <property type="term" value="P:lipid catabolic process"/>
    <property type="evidence" value="ECO:0007669"/>
    <property type="project" value="UniProtKB-KW"/>
</dbReference>
<evidence type="ECO:0000256" key="2">
    <source>
        <dbReference type="ARBA" id="ARBA00022801"/>
    </source>
</evidence>
<feature type="chain" id="PRO_5004214102" evidence="5">
    <location>
        <begin position="36"/>
        <end position="418"/>
    </location>
</feature>
<organism evidence="6">
    <name type="scientific">Oryza sativa subsp. japonica</name>
    <name type="common">Rice</name>
    <dbReference type="NCBI Taxonomy" id="39947"/>
    <lineage>
        <taxon>Eukaryota</taxon>
        <taxon>Viridiplantae</taxon>
        <taxon>Streptophyta</taxon>
        <taxon>Embryophyta</taxon>
        <taxon>Tracheophyta</taxon>
        <taxon>Spermatophyta</taxon>
        <taxon>Magnoliopsida</taxon>
        <taxon>Liliopsida</taxon>
        <taxon>Poales</taxon>
        <taxon>Poaceae</taxon>
        <taxon>BOP clade</taxon>
        <taxon>Oryzoideae</taxon>
        <taxon>Oryzeae</taxon>
        <taxon>Oryzinae</taxon>
        <taxon>Oryza</taxon>
        <taxon>Oryza sativa</taxon>
    </lineage>
</organism>
<keyword evidence="2 6" id="KW-0378">Hydrolase</keyword>
<dbReference type="Gene3D" id="3.40.50.1110">
    <property type="entry name" value="SGNH hydrolase"/>
    <property type="match status" value="1"/>
</dbReference>
<reference evidence="6" key="1">
    <citation type="journal article" date="2005" name="BMC Biol.">
        <title>The sequence of rice chromosomes 11 and 12, rich in disease resistance genes and recent gene duplications.</title>
        <authorList>
            <consortium name="The rice chromosomes 11 and 12 sequencing consortia"/>
        </authorList>
    </citation>
    <scope>NUCLEOTIDE SEQUENCE [LARGE SCALE GENOMIC DNA]</scope>
</reference>
<dbReference type="InterPro" id="IPR001087">
    <property type="entry name" value="GDSL"/>
</dbReference>
<accession>Q2QNG3</accession>
<feature type="region of interest" description="Disordered" evidence="4">
    <location>
        <begin position="331"/>
        <end position="361"/>
    </location>
</feature>
<feature type="signal peptide" evidence="5">
    <location>
        <begin position="1"/>
        <end position="35"/>
    </location>
</feature>
<dbReference type="GO" id="GO:0016788">
    <property type="term" value="F:hydrolase activity, acting on ester bonds"/>
    <property type="evidence" value="ECO:0007669"/>
    <property type="project" value="InterPro"/>
</dbReference>
<reference evidence="6" key="3">
    <citation type="submission" date="2006-01" db="EMBL/GenBank/DDBJ databases">
        <authorList>
            <person name="Buell R."/>
        </authorList>
    </citation>
    <scope>NUCLEOTIDE SEQUENCE</scope>
</reference>
<dbReference type="InterPro" id="IPR036514">
    <property type="entry name" value="SGNH_hydro_sf"/>
</dbReference>
<dbReference type="AlphaFoldDB" id="Q2QNG3"/>
<dbReference type="InterPro" id="IPR051058">
    <property type="entry name" value="GDSL_Est/Lipase"/>
</dbReference>
<gene>
    <name evidence="6" type="ordered locus">LOC_Os12g37910</name>
</gene>
<feature type="region of interest" description="Disordered" evidence="4">
    <location>
        <begin position="379"/>
        <end position="401"/>
    </location>
</feature>
<dbReference type="Pfam" id="PF00657">
    <property type="entry name" value="Lipase_GDSL"/>
    <property type="match status" value="1"/>
</dbReference>
<comment type="similarity">
    <text evidence="1">Belongs to the 'GDSL' lipolytic enzyme family.</text>
</comment>
<evidence type="ECO:0000256" key="1">
    <source>
        <dbReference type="ARBA" id="ARBA00008668"/>
    </source>
</evidence>
<dbReference type="EMBL" id="DP000011">
    <property type="protein sequence ID" value="ABA99588.1"/>
    <property type="molecule type" value="Genomic_DNA"/>
</dbReference>
<sequence>MAGERRWSTAAAAAGWLRVAAVVVAAASAASSAAGEGVGRQTVPAMYVFGDSLVDVGNNDFLPPPAPRPPEPPCGIDLPPEAAAADGGGGGRFTNGFNLADVIAQHVGFKKSPPAYLSLTTPGRDGELRRGLVGANYASSGSGILDFIGNGTISLGEQVKLFTKTKEAMITAGEVDGENIDNLLSQSLFITCTGGNDYNAFTDGIVPVSDAPAFIAHMVATYIKHIKTLYNLGARRLGILDVLPLGCLPISRVPIENGSCSGTDNWQARLFNRLLRREMTAAATASMPDLVYSIGSIYYTFYDMIKNPSSAGKGEGGGEGVLRRRQAERGGRLLGDHPPVPGPGQLHLLGQGARHPGRLPQLRPRLLPRLAALRRAHQLHPAGRLAGRRSGAAVPGHKPDGQDLITQWTHIGISIVHW</sequence>